<comment type="caution">
    <text evidence="1">The sequence shown here is derived from an EMBL/GenBank/DDBJ whole genome shotgun (WGS) entry which is preliminary data.</text>
</comment>
<dbReference type="AlphaFoldDB" id="A0A1D1UTB8"/>
<evidence type="ECO:0000313" key="1">
    <source>
        <dbReference type="EMBL" id="GAU90497.1"/>
    </source>
</evidence>
<organism evidence="1 2">
    <name type="scientific">Ramazzottius varieornatus</name>
    <name type="common">Water bear</name>
    <name type="synonym">Tardigrade</name>
    <dbReference type="NCBI Taxonomy" id="947166"/>
    <lineage>
        <taxon>Eukaryota</taxon>
        <taxon>Metazoa</taxon>
        <taxon>Ecdysozoa</taxon>
        <taxon>Tardigrada</taxon>
        <taxon>Eutardigrada</taxon>
        <taxon>Parachela</taxon>
        <taxon>Hypsibioidea</taxon>
        <taxon>Ramazzottiidae</taxon>
        <taxon>Ramazzottius</taxon>
    </lineage>
</organism>
<name>A0A1D1UTB8_RAMVA</name>
<accession>A0A1D1UTB8</accession>
<keyword evidence="2" id="KW-1185">Reference proteome</keyword>
<evidence type="ECO:0000313" key="2">
    <source>
        <dbReference type="Proteomes" id="UP000186922"/>
    </source>
</evidence>
<dbReference type="Proteomes" id="UP000186922">
    <property type="component" value="Unassembled WGS sequence"/>
</dbReference>
<reference evidence="1 2" key="1">
    <citation type="journal article" date="2016" name="Nat. Commun.">
        <title>Extremotolerant tardigrade genome and improved radiotolerance of human cultured cells by tardigrade-unique protein.</title>
        <authorList>
            <person name="Hashimoto T."/>
            <person name="Horikawa D.D."/>
            <person name="Saito Y."/>
            <person name="Kuwahara H."/>
            <person name="Kozuka-Hata H."/>
            <person name="Shin-I T."/>
            <person name="Minakuchi Y."/>
            <person name="Ohishi K."/>
            <person name="Motoyama A."/>
            <person name="Aizu T."/>
            <person name="Enomoto A."/>
            <person name="Kondo K."/>
            <person name="Tanaka S."/>
            <person name="Hara Y."/>
            <person name="Koshikawa S."/>
            <person name="Sagara H."/>
            <person name="Miura T."/>
            <person name="Yokobori S."/>
            <person name="Miyagawa K."/>
            <person name="Suzuki Y."/>
            <person name="Kubo T."/>
            <person name="Oyama M."/>
            <person name="Kohara Y."/>
            <person name="Fujiyama A."/>
            <person name="Arakawa K."/>
            <person name="Katayama T."/>
            <person name="Toyoda A."/>
            <person name="Kunieda T."/>
        </authorList>
    </citation>
    <scope>NUCLEOTIDE SEQUENCE [LARGE SCALE GENOMIC DNA]</scope>
    <source>
        <strain evidence="1 2">YOKOZUNA-1</strain>
    </source>
</reference>
<dbReference type="EMBL" id="BDGG01000001">
    <property type="protein sequence ID" value="GAU90497.1"/>
    <property type="molecule type" value="Genomic_DNA"/>
</dbReference>
<sequence>MSPTHCMTELSVKIGGPSSSSLNCEFGFWLAAFCKHVFNTWQAQVIHFITVLFGTLKAATIVAAASVMNVTSAHFASEMLRSSNILNTKPRVATCSRQL</sequence>
<proteinExistence type="predicted"/>
<protein>
    <submittedName>
        <fullName evidence="1">Uncharacterized protein</fullName>
    </submittedName>
</protein>
<gene>
    <name evidence="1" type="primary">RvY_02903-1</name>
    <name evidence="1" type="synonym">RvY_02903.1</name>
    <name evidence="1" type="ORF">RvY_02903</name>
</gene>